<dbReference type="RefSeq" id="XP_007416554.1">
    <property type="nucleotide sequence ID" value="XM_007416492.1"/>
</dbReference>
<feature type="region of interest" description="Disordered" evidence="2">
    <location>
        <begin position="144"/>
        <end position="190"/>
    </location>
</feature>
<feature type="region of interest" description="Disordered" evidence="2">
    <location>
        <begin position="23"/>
        <end position="56"/>
    </location>
</feature>
<evidence type="ECO:0008006" key="5">
    <source>
        <dbReference type="Google" id="ProtNLM"/>
    </source>
</evidence>
<dbReference type="FunCoup" id="F4S5E1">
    <property type="interactions" value="82"/>
</dbReference>
<dbReference type="GO" id="GO:0000398">
    <property type="term" value="P:mRNA splicing, via spliceosome"/>
    <property type="evidence" value="ECO:0007669"/>
    <property type="project" value="TreeGrafter"/>
</dbReference>
<accession>F4S5E1</accession>
<gene>
    <name evidence="3" type="ORF">MELLADRAFT_112102</name>
</gene>
<dbReference type="eggNOG" id="KOG2654">
    <property type="taxonomic scope" value="Eukaryota"/>
</dbReference>
<proteinExistence type="inferred from homology"/>
<evidence type="ECO:0000256" key="1">
    <source>
        <dbReference type="ARBA" id="ARBA00011069"/>
    </source>
</evidence>
<dbReference type="OrthoDB" id="6022at2759"/>
<reference evidence="4" key="1">
    <citation type="journal article" date="2011" name="Proc. Natl. Acad. Sci. U.S.A.">
        <title>Obligate biotrophy features unraveled by the genomic analysis of rust fungi.</title>
        <authorList>
            <person name="Duplessis S."/>
            <person name="Cuomo C.A."/>
            <person name="Lin Y.-C."/>
            <person name="Aerts A."/>
            <person name="Tisserant E."/>
            <person name="Veneault-Fourrey C."/>
            <person name="Joly D.L."/>
            <person name="Hacquard S."/>
            <person name="Amselem J."/>
            <person name="Cantarel B.L."/>
            <person name="Chiu R."/>
            <person name="Coutinho P.M."/>
            <person name="Feau N."/>
            <person name="Field M."/>
            <person name="Frey P."/>
            <person name="Gelhaye E."/>
            <person name="Goldberg J."/>
            <person name="Grabherr M.G."/>
            <person name="Kodira C.D."/>
            <person name="Kohler A."/>
            <person name="Kuees U."/>
            <person name="Lindquist E.A."/>
            <person name="Lucas S.M."/>
            <person name="Mago R."/>
            <person name="Mauceli E."/>
            <person name="Morin E."/>
            <person name="Murat C."/>
            <person name="Pangilinan J.L."/>
            <person name="Park R."/>
            <person name="Pearson M."/>
            <person name="Quesneville H."/>
            <person name="Rouhier N."/>
            <person name="Sakthikumar S."/>
            <person name="Salamov A.A."/>
            <person name="Schmutz J."/>
            <person name="Selles B."/>
            <person name="Shapiro H."/>
            <person name="Tanguay P."/>
            <person name="Tuskan G.A."/>
            <person name="Henrissat B."/>
            <person name="Van de Peer Y."/>
            <person name="Rouze P."/>
            <person name="Ellis J.G."/>
            <person name="Dodds P.N."/>
            <person name="Schein J.E."/>
            <person name="Zhong S."/>
            <person name="Hamelin R.C."/>
            <person name="Grigoriev I.V."/>
            <person name="Szabo L.J."/>
            <person name="Martin F."/>
        </authorList>
    </citation>
    <scope>NUCLEOTIDE SEQUENCE [LARGE SCALE GENOMIC DNA]</scope>
    <source>
        <strain evidence="4">98AG31 / pathotype 3-4-7</strain>
    </source>
</reference>
<keyword evidence="4" id="KW-1185">Reference proteome</keyword>
<dbReference type="HOGENOM" id="CLU_024195_0_1_1"/>
<dbReference type="STRING" id="747676.F4S5E1"/>
<dbReference type="PANTHER" id="PTHR31809:SF0">
    <property type="entry name" value="BUD13 HOMOLOG"/>
    <property type="match status" value="1"/>
</dbReference>
<organism evidence="4">
    <name type="scientific">Melampsora larici-populina (strain 98AG31 / pathotype 3-4-7)</name>
    <name type="common">Poplar leaf rust fungus</name>
    <dbReference type="NCBI Taxonomy" id="747676"/>
    <lineage>
        <taxon>Eukaryota</taxon>
        <taxon>Fungi</taxon>
        <taxon>Dikarya</taxon>
        <taxon>Basidiomycota</taxon>
        <taxon>Pucciniomycotina</taxon>
        <taxon>Pucciniomycetes</taxon>
        <taxon>Pucciniales</taxon>
        <taxon>Melampsoraceae</taxon>
        <taxon>Melampsora</taxon>
    </lineage>
</organism>
<dbReference type="GO" id="GO:0070274">
    <property type="term" value="C:RES complex"/>
    <property type="evidence" value="ECO:0007669"/>
    <property type="project" value="TreeGrafter"/>
</dbReference>
<dbReference type="GO" id="GO:0005684">
    <property type="term" value="C:U2-type spliceosomal complex"/>
    <property type="evidence" value="ECO:0007669"/>
    <property type="project" value="TreeGrafter"/>
</dbReference>
<feature type="compositionally biased region" description="Basic and acidic residues" evidence="2">
    <location>
        <begin position="159"/>
        <end position="190"/>
    </location>
</feature>
<evidence type="ECO:0000256" key="2">
    <source>
        <dbReference type="SAM" id="MobiDB-lite"/>
    </source>
</evidence>
<dbReference type="KEGG" id="mlr:MELLADRAFT_112102"/>
<dbReference type="EMBL" id="GL883150">
    <property type="protein sequence ID" value="EGG00151.1"/>
    <property type="molecule type" value="Genomic_DNA"/>
</dbReference>
<sequence length="315" mass="35597">MDLKAYLASKYMSGPKAEAILSSVASESSTRKKRKKKTHDPSNLTSQTSSGLILKDEDESCWKNEVEEEENEPVIETIAKFKGKSNNESKWTVIKPSEETNEENIAEDEQPQIVEEVTTGVTGGLQTADQIKSHLKSQKMKQKIRESQRAAEEDVEEETVYRDSSGKKIDTKQLRAEEKRRQAKDLEKAMRKMEWGKGLVQRDGKKADADELSKIAAQPFARTINDQEMNQEMKGVQRWNDPAAGFLTKPSKSTSKPTRPKYNGPPPPPNRYGIPPGYRWDGVDRSNGFEKKLFATGNDKKRTKAEAYSYSVDDM</sequence>
<dbReference type="AlphaFoldDB" id="F4S5E1"/>
<dbReference type="PANTHER" id="PTHR31809">
    <property type="entry name" value="BUD13 HOMOLOG"/>
    <property type="match status" value="1"/>
</dbReference>
<dbReference type="InterPro" id="IPR018609">
    <property type="entry name" value="Bud13"/>
</dbReference>
<dbReference type="GO" id="GO:0003723">
    <property type="term" value="F:RNA binding"/>
    <property type="evidence" value="ECO:0007669"/>
    <property type="project" value="TreeGrafter"/>
</dbReference>
<comment type="similarity">
    <text evidence="1">Belongs to the CWC26 family.</text>
</comment>
<name>F4S5E1_MELLP</name>
<dbReference type="Proteomes" id="UP000001072">
    <property type="component" value="Unassembled WGS sequence"/>
</dbReference>
<dbReference type="InterPro" id="IPR051112">
    <property type="entry name" value="CWC26_splicing_factor"/>
</dbReference>
<dbReference type="InParanoid" id="F4S5E1"/>
<dbReference type="Pfam" id="PF09736">
    <property type="entry name" value="Bud13"/>
    <property type="match status" value="1"/>
</dbReference>
<feature type="region of interest" description="Disordered" evidence="2">
    <location>
        <begin position="241"/>
        <end position="279"/>
    </location>
</feature>
<protein>
    <recommendedName>
        <fullName evidence="5">Pre-mRNA-splicing factor CWC26</fullName>
    </recommendedName>
</protein>
<dbReference type="GeneID" id="18924565"/>
<evidence type="ECO:0000313" key="4">
    <source>
        <dbReference type="Proteomes" id="UP000001072"/>
    </source>
</evidence>
<evidence type="ECO:0000313" key="3">
    <source>
        <dbReference type="EMBL" id="EGG00151.1"/>
    </source>
</evidence>
<feature type="compositionally biased region" description="Polar residues" evidence="2">
    <location>
        <begin position="41"/>
        <end position="51"/>
    </location>
</feature>
<dbReference type="VEuPathDB" id="FungiDB:MELLADRAFT_112102"/>